<keyword evidence="6" id="KW-0479">Metal-binding</keyword>
<evidence type="ECO:0000256" key="7">
    <source>
        <dbReference type="ARBA" id="ARBA00022982"/>
    </source>
</evidence>
<dbReference type="GO" id="GO:0140571">
    <property type="term" value="F:transmembrane ascorbate ferrireductase activity"/>
    <property type="evidence" value="ECO:0007669"/>
    <property type="project" value="UniProtKB-EC"/>
</dbReference>
<evidence type="ECO:0000256" key="6">
    <source>
        <dbReference type="ARBA" id="ARBA00022723"/>
    </source>
</evidence>
<keyword evidence="8 12" id="KW-1133">Transmembrane helix</keyword>
<evidence type="ECO:0000256" key="3">
    <source>
        <dbReference type="ARBA" id="ARBA00022448"/>
    </source>
</evidence>
<dbReference type="PROSITE" id="PS50939">
    <property type="entry name" value="CYTOCHROME_B561"/>
    <property type="match status" value="1"/>
</dbReference>
<dbReference type="CDD" id="cd08760">
    <property type="entry name" value="Cyt_b561_FRRS1_like"/>
    <property type="match status" value="1"/>
</dbReference>
<dbReference type="Pfam" id="PF03188">
    <property type="entry name" value="Cytochrom_B561"/>
    <property type="match status" value="1"/>
</dbReference>
<evidence type="ECO:0000256" key="10">
    <source>
        <dbReference type="ARBA" id="ARBA00023136"/>
    </source>
</evidence>
<dbReference type="AlphaFoldDB" id="A0A914BY83"/>
<keyword evidence="9" id="KW-0408">Iron</keyword>
<dbReference type="PANTHER" id="PTHR15422:SF24">
    <property type="entry name" value="DOMON RELATED DOMAIN-CONTAINING PROTEIN"/>
    <property type="match status" value="1"/>
</dbReference>
<feature type="domain" description="Cytochrome b561" evidence="13">
    <location>
        <begin position="1"/>
        <end position="202"/>
    </location>
</feature>
<reference evidence="15" key="1">
    <citation type="submission" date="2022-11" db="UniProtKB">
        <authorList>
            <consortium name="WormBaseParasite"/>
        </authorList>
    </citation>
    <scope>IDENTIFICATION</scope>
</reference>
<feature type="transmembrane region" description="Helical" evidence="12">
    <location>
        <begin position="26"/>
        <end position="46"/>
    </location>
</feature>
<evidence type="ECO:0000256" key="8">
    <source>
        <dbReference type="ARBA" id="ARBA00022989"/>
    </source>
</evidence>
<name>A0A914BY83_9BILA</name>
<evidence type="ECO:0000256" key="2">
    <source>
        <dbReference type="ARBA" id="ARBA00004141"/>
    </source>
</evidence>
<keyword evidence="10 12" id="KW-0472">Membrane</keyword>
<dbReference type="GO" id="GO:0016020">
    <property type="term" value="C:membrane"/>
    <property type="evidence" value="ECO:0007669"/>
    <property type="project" value="UniProtKB-SubCell"/>
</dbReference>
<dbReference type="WBParaSite" id="ACRNAN_Path_1273.g4977.t1">
    <property type="protein sequence ID" value="ACRNAN_Path_1273.g4977.t1"/>
    <property type="gene ID" value="ACRNAN_Path_1273.g4977"/>
</dbReference>
<dbReference type="SMART" id="SM00665">
    <property type="entry name" value="B561"/>
    <property type="match status" value="1"/>
</dbReference>
<keyword evidence="3" id="KW-0813">Transport</keyword>
<dbReference type="GO" id="GO:0046872">
    <property type="term" value="F:metal ion binding"/>
    <property type="evidence" value="ECO:0007669"/>
    <property type="project" value="UniProtKB-KW"/>
</dbReference>
<evidence type="ECO:0000256" key="4">
    <source>
        <dbReference type="ARBA" id="ARBA00022617"/>
    </source>
</evidence>
<sequence length="284" mass="32900">MNEWNKTNECGSGTWNDMYLIKYHGIFQYTAFFLLVPLAIASAHYLRDFAPSLTPWGLRMWFHLHRTLNILAVILTIVGIILTFVVHKWRWIGPAENCKEKPTASMCHALFGIVAVSLLWLQPIGAVFRCAPSHYARKWFYYAHKTMGIMTWILSAVTILIATAKFKSFFSNQPTAFILSILAALLCIIFFLIGEFFHYNSNASLWNNMSTSKTQSVKYSHSLTHRQSSKREDSEVKKQRFLLEFFRTRYHPFFFIAFAIALFVIWVVFITMVGADKDDNSSYI</sequence>
<evidence type="ECO:0000259" key="13">
    <source>
        <dbReference type="PROSITE" id="PS50939"/>
    </source>
</evidence>
<keyword evidence="14" id="KW-1185">Reference proteome</keyword>
<organism evidence="14 15">
    <name type="scientific">Acrobeloides nanus</name>
    <dbReference type="NCBI Taxonomy" id="290746"/>
    <lineage>
        <taxon>Eukaryota</taxon>
        <taxon>Metazoa</taxon>
        <taxon>Ecdysozoa</taxon>
        <taxon>Nematoda</taxon>
        <taxon>Chromadorea</taxon>
        <taxon>Rhabditida</taxon>
        <taxon>Tylenchina</taxon>
        <taxon>Cephalobomorpha</taxon>
        <taxon>Cephaloboidea</taxon>
        <taxon>Cephalobidae</taxon>
        <taxon>Acrobeloides</taxon>
    </lineage>
</organism>
<evidence type="ECO:0000313" key="15">
    <source>
        <dbReference type="WBParaSite" id="ACRNAN_Path_1273.g4977.t1"/>
    </source>
</evidence>
<evidence type="ECO:0000256" key="1">
    <source>
        <dbReference type="ARBA" id="ARBA00001970"/>
    </source>
</evidence>
<keyword evidence="7" id="KW-0249">Electron transport</keyword>
<proteinExistence type="predicted"/>
<comment type="cofactor">
    <cofactor evidence="1">
        <name>heme b</name>
        <dbReference type="ChEBI" id="CHEBI:60344"/>
    </cofactor>
</comment>
<evidence type="ECO:0000256" key="5">
    <source>
        <dbReference type="ARBA" id="ARBA00022692"/>
    </source>
</evidence>
<evidence type="ECO:0000313" key="14">
    <source>
        <dbReference type="Proteomes" id="UP000887540"/>
    </source>
</evidence>
<dbReference type="Gene3D" id="1.20.120.1770">
    <property type="match status" value="1"/>
</dbReference>
<dbReference type="GO" id="GO:0140575">
    <property type="term" value="F:transmembrane monodehydroascorbate reductase activity"/>
    <property type="evidence" value="ECO:0007669"/>
    <property type="project" value="InterPro"/>
</dbReference>
<dbReference type="InterPro" id="IPR045150">
    <property type="entry name" value="CYB561D1/2"/>
</dbReference>
<feature type="transmembrane region" description="Helical" evidence="12">
    <location>
        <begin position="149"/>
        <end position="170"/>
    </location>
</feature>
<accession>A0A914BY83</accession>
<evidence type="ECO:0000256" key="12">
    <source>
        <dbReference type="SAM" id="Phobius"/>
    </source>
</evidence>
<dbReference type="GO" id="GO:0020037">
    <property type="term" value="F:heme binding"/>
    <property type="evidence" value="ECO:0007669"/>
    <property type="project" value="TreeGrafter"/>
</dbReference>
<feature type="transmembrane region" description="Helical" evidence="12">
    <location>
        <begin position="109"/>
        <end position="128"/>
    </location>
</feature>
<dbReference type="Proteomes" id="UP000887540">
    <property type="component" value="Unplaced"/>
</dbReference>
<feature type="transmembrane region" description="Helical" evidence="12">
    <location>
        <begin position="253"/>
        <end position="275"/>
    </location>
</feature>
<feature type="transmembrane region" description="Helical" evidence="12">
    <location>
        <begin position="176"/>
        <end position="199"/>
    </location>
</feature>
<dbReference type="InterPro" id="IPR006593">
    <property type="entry name" value="Cyt_b561/ferric_Rdtase_TM"/>
</dbReference>
<evidence type="ECO:0000256" key="11">
    <source>
        <dbReference type="ARBA" id="ARBA00024225"/>
    </source>
</evidence>
<keyword evidence="5 12" id="KW-0812">Transmembrane</keyword>
<comment type="subcellular location">
    <subcellularLocation>
        <location evidence="2">Membrane</location>
        <topology evidence="2">Multi-pass membrane protein</topology>
    </subcellularLocation>
</comment>
<keyword evidence="4" id="KW-0349">Heme</keyword>
<evidence type="ECO:0000256" key="9">
    <source>
        <dbReference type="ARBA" id="ARBA00023004"/>
    </source>
</evidence>
<dbReference type="EC" id="7.2.1.3" evidence="11"/>
<dbReference type="PANTHER" id="PTHR15422">
    <property type="entry name" value="OS05G0565100 PROTEIN"/>
    <property type="match status" value="1"/>
</dbReference>
<protein>
    <recommendedName>
        <fullName evidence="11">ascorbate ferrireductase (transmembrane)</fullName>
        <ecNumber evidence="11">7.2.1.3</ecNumber>
    </recommendedName>
</protein>
<feature type="transmembrane region" description="Helical" evidence="12">
    <location>
        <begin position="67"/>
        <end position="89"/>
    </location>
</feature>